<keyword evidence="2" id="KW-1185">Reference proteome</keyword>
<dbReference type="EMBL" id="JANVFU010000008">
    <property type="protein sequence ID" value="KAJ3743407.1"/>
    <property type="molecule type" value="Genomic_DNA"/>
</dbReference>
<comment type="caution">
    <text evidence="1">The sequence shown here is derived from an EMBL/GenBank/DDBJ whole genome shotgun (WGS) entry which is preliminary data.</text>
</comment>
<protein>
    <submittedName>
        <fullName evidence="1">Uncharacterized protein</fullName>
    </submittedName>
</protein>
<accession>A0A9W8NYP0</accession>
<gene>
    <name evidence="1" type="ORF">DFH05DRAFT_1495894</name>
</gene>
<dbReference type="Proteomes" id="UP001142393">
    <property type="component" value="Unassembled WGS sequence"/>
</dbReference>
<organism evidence="1 2">
    <name type="scientific">Lentinula detonsa</name>
    <dbReference type="NCBI Taxonomy" id="2804962"/>
    <lineage>
        <taxon>Eukaryota</taxon>
        <taxon>Fungi</taxon>
        <taxon>Dikarya</taxon>
        <taxon>Basidiomycota</taxon>
        <taxon>Agaricomycotina</taxon>
        <taxon>Agaricomycetes</taxon>
        <taxon>Agaricomycetidae</taxon>
        <taxon>Agaricales</taxon>
        <taxon>Marasmiineae</taxon>
        <taxon>Omphalotaceae</taxon>
        <taxon>Lentinula</taxon>
    </lineage>
</organism>
<name>A0A9W8NYP0_9AGAR</name>
<evidence type="ECO:0000313" key="2">
    <source>
        <dbReference type="Proteomes" id="UP001142393"/>
    </source>
</evidence>
<reference evidence="1 2" key="1">
    <citation type="journal article" date="2023" name="Proc. Natl. Acad. Sci. U.S.A.">
        <title>A global phylogenomic analysis of the shiitake genus Lentinula.</title>
        <authorList>
            <person name="Sierra-Patev S."/>
            <person name="Min B."/>
            <person name="Naranjo-Ortiz M."/>
            <person name="Looney B."/>
            <person name="Konkel Z."/>
            <person name="Slot J.C."/>
            <person name="Sakamoto Y."/>
            <person name="Steenwyk J.L."/>
            <person name="Rokas A."/>
            <person name="Carro J."/>
            <person name="Camarero S."/>
            <person name="Ferreira P."/>
            <person name="Molpeceres G."/>
            <person name="Ruiz-Duenas F.J."/>
            <person name="Serrano A."/>
            <person name="Henrissat B."/>
            <person name="Drula E."/>
            <person name="Hughes K.W."/>
            <person name="Mata J.L."/>
            <person name="Ishikawa N.K."/>
            <person name="Vargas-Isla R."/>
            <person name="Ushijima S."/>
            <person name="Smith C.A."/>
            <person name="Donoghue J."/>
            <person name="Ahrendt S."/>
            <person name="Andreopoulos W."/>
            <person name="He G."/>
            <person name="LaButti K."/>
            <person name="Lipzen A."/>
            <person name="Ng V."/>
            <person name="Riley R."/>
            <person name="Sandor L."/>
            <person name="Barry K."/>
            <person name="Martinez A.T."/>
            <person name="Xiao Y."/>
            <person name="Gibbons J.G."/>
            <person name="Terashima K."/>
            <person name="Grigoriev I.V."/>
            <person name="Hibbett D."/>
        </authorList>
    </citation>
    <scope>NUCLEOTIDE SEQUENCE [LARGE SCALE GENOMIC DNA]</scope>
    <source>
        <strain evidence="1 2">TFB7810</strain>
    </source>
</reference>
<proteinExistence type="predicted"/>
<dbReference type="AlphaFoldDB" id="A0A9W8NYP0"/>
<sequence>MPLHRLTKGEIVNAVTRNPWTTAFRHLLPASKILKKTLNGPALVNYSKKIVPVNERIKWWNIVPGDQVRLLGGRRGGKGGRDGRQVLLHEVVAINKFRNRVYVRGMKHDLSPESGQRRDKNYHYSRCQLFLGEHELPLKAGETERKVVSIFAQRLGTSPPVWNPYLHRWQWERFATKTVPSLPERTGERISIPWPKSRPTIHADATPLDTSEEEVLKVTYKPPPFSPTLRGLLPRVPTEKEYLRSVYNRDRNSAYNKSFVTNFGNTQPPLEQFLYKELSNPHSRAKKMKRWQQAHLAKRALLNEYMKEELQDLRGRTQGEARAEAAFRCRQKLEEDKKEERKTRWVKRGGEERLERKIKMKKRKEDKKRSRLVNLVLKEGEGNQVIPKEF</sequence>
<evidence type="ECO:0000313" key="1">
    <source>
        <dbReference type="EMBL" id="KAJ3743407.1"/>
    </source>
</evidence>